<accession>A0A562V0M0</accession>
<sequence>MDVIFFWIATTFYALSAVFYLIHFIFDKRWGEKWAAALAAGGMTPHVAAVGMRWLQAGHGPYITRYEVFSSDALITVAVFLCAGLLYRKIRVAGAIVMSGAFLMMGYGALSVDTKAAAPITFKSWWLVIHILFGKVITGSMLVAGALAIFYLLKSNQPERWPRLPDVASLDDLSYRFFSLGFCSLGLMIVAGSIWANSAWGRYWGWDPIETCSLISWIAFGVILHLRRLHGWRGKRMAWLTIAALLLAIFTAFLITIVSPGIHSSYMVK</sequence>
<evidence type="ECO:0000256" key="5">
    <source>
        <dbReference type="ARBA" id="ARBA00023136"/>
    </source>
</evidence>
<dbReference type="PANTHER" id="PTHR30071">
    <property type="entry name" value="HEME EXPORTER PROTEIN C"/>
    <property type="match status" value="1"/>
</dbReference>
<evidence type="ECO:0000256" key="6">
    <source>
        <dbReference type="SAM" id="Phobius"/>
    </source>
</evidence>
<evidence type="ECO:0000313" key="9">
    <source>
        <dbReference type="Proteomes" id="UP000319449"/>
    </source>
</evidence>
<dbReference type="InterPro" id="IPR002541">
    <property type="entry name" value="Cyt_c_assembly"/>
</dbReference>
<proteinExistence type="predicted"/>
<protein>
    <submittedName>
        <fullName evidence="8">Cytochrome c-type biogenesis protein CcsB</fullName>
    </submittedName>
</protein>
<dbReference type="InterPro" id="IPR045062">
    <property type="entry name" value="Cyt_c_biogenesis_CcsA/CcmC"/>
</dbReference>
<feature type="transmembrane region" description="Helical" evidence="6">
    <location>
        <begin position="208"/>
        <end position="226"/>
    </location>
</feature>
<keyword evidence="5 6" id="KW-0472">Membrane</keyword>
<dbReference type="Proteomes" id="UP000319449">
    <property type="component" value="Unassembled WGS sequence"/>
</dbReference>
<dbReference type="Pfam" id="PF01578">
    <property type="entry name" value="Cytochrom_C_asm"/>
    <property type="match status" value="1"/>
</dbReference>
<feature type="transmembrane region" description="Helical" evidence="6">
    <location>
        <begin position="173"/>
        <end position="196"/>
    </location>
</feature>
<dbReference type="GO" id="GO:0020037">
    <property type="term" value="F:heme binding"/>
    <property type="evidence" value="ECO:0007669"/>
    <property type="project" value="InterPro"/>
</dbReference>
<evidence type="ECO:0000313" key="8">
    <source>
        <dbReference type="EMBL" id="TWJ11333.1"/>
    </source>
</evidence>
<keyword evidence="2 6" id="KW-0812">Transmembrane</keyword>
<evidence type="ECO:0000259" key="7">
    <source>
        <dbReference type="Pfam" id="PF01578"/>
    </source>
</evidence>
<organism evidence="8 9">
    <name type="scientific">Geobacter argillaceus</name>
    <dbReference type="NCBI Taxonomy" id="345631"/>
    <lineage>
        <taxon>Bacteria</taxon>
        <taxon>Pseudomonadati</taxon>
        <taxon>Thermodesulfobacteriota</taxon>
        <taxon>Desulfuromonadia</taxon>
        <taxon>Geobacterales</taxon>
        <taxon>Geobacteraceae</taxon>
        <taxon>Geobacter</taxon>
    </lineage>
</organism>
<evidence type="ECO:0000256" key="4">
    <source>
        <dbReference type="ARBA" id="ARBA00022989"/>
    </source>
</evidence>
<feature type="transmembrane region" description="Helical" evidence="6">
    <location>
        <begin position="6"/>
        <end position="26"/>
    </location>
</feature>
<dbReference type="EMBL" id="VLLN01000053">
    <property type="protein sequence ID" value="TWJ11333.1"/>
    <property type="molecule type" value="Genomic_DNA"/>
</dbReference>
<evidence type="ECO:0000256" key="3">
    <source>
        <dbReference type="ARBA" id="ARBA00022748"/>
    </source>
</evidence>
<keyword evidence="4 6" id="KW-1133">Transmembrane helix</keyword>
<feature type="transmembrane region" description="Helical" evidence="6">
    <location>
        <begin position="68"/>
        <end position="87"/>
    </location>
</feature>
<dbReference type="RefSeq" id="WP_145026273.1">
    <property type="nucleotide sequence ID" value="NZ_VLLN01000053.1"/>
</dbReference>
<dbReference type="AlphaFoldDB" id="A0A562V0M0"/>
<feature type="transmembrane region" description="Helical" evidence="6">
    <location>
        <begin position="124"/>
        <end position="153"/>
    </location>
</feature>
<feature type="transmembrane region" description="Helical" evidence="6">
    <location>
        <begin position="238"/>
        <end position="262"/>
    </location>
</feature>
<gene>
    <name evidence="8" type="ORF">JN12_04027</name>
</gene>
<dbReference type="GO" id="GO:0017004">
    <property type="term" value="P:cytochrome complex assembly"/>
    <property type="evidence" value="ECO:0007669"/>
    <property type="project" value="UniProtKB-KW"/>
</dbReference>
<evidence type="ECO:0000256" key="1">
    <source>
        <dbReference type="ARBA" id="ARBA00004141"/>
    </source>
</evidence>
<feature type="transmembrane region" description="Helical" evidence="6">
    <location>
        <begin position="92"/>
        <end position="112"/>
    </location>
</feature>
<comment type="caution">
    <text evidence="8">The sequence shown here is derived from an EMBL/GenBank/DDBJ whole genome shotgun (WGS) entry which is preliminary data.</text>
</comment>
<reference evidence="8 9" key="1">
    <citation type="submission" date="2019-07" db="EMBL/GenBank/DDBJ databases">
        <title>Genomic Encyclopedia of Archaeal and Bacterial Type Strains, Phase II (KMG-II): from individual species to whole genera.</title>
        <authorList>
            <person name="Goeker M."/>
        </authorList>
    </citation>
    <scope>NUCLEOTIDE SEQUENCE [LARGE SCALE GENOMIC DNA]</scope>
    <source>
        <strain evidence="8 9">ATCC BAA-1139</strain>
    </source>
</reference>
<keyword evidence="3" id="KW-0201">Cytochrome c-type biogenesis</keyword>
<name>A0A562V0M0_9BACT</name>
<dbReference type="OrthoDB" id="9778550at2"/>
<dbReference type="GO" id="GO:0005886">
    <property type="term" value="C:plasma membrane"/>
    <property type="evidence" value="ECO:0007669"/>
    <property type="project" value="TreeGrafter"/>
</dbReference>
<feature type="transmembrane region" description="Helical" evidence="6">
    <location>
        <begin position="35"/>
        <end position="56"/>
    </location>
</feature>
<comment type="subcellular location">
    <subcellularLocation>
        <location evidence="1">Membrane</location>
        <topology evidence="1">Multi-pass membrane protein</topology>
    </subcellularLocation>
</comment>
<dbReference type="PANTHER" id="PTHR30071:SF1">
    <property type="entry name" value="CYTOCHROME B_B6 PROTEIN-RELATED"/>
    <property type="match status" value="1"/>
</dbReference>
<feature type="domain" description="Cytochrome c assembly protein" evidence="7">
    <location>
        <begin position="90"/>
        <end position="263"/>
    </location>
</feature>
<evidence type="ECO:0000256" key="2">
    <source>
        <dbReference type="ARBA" id="ARBA00022692"/>
    </source>
</evidence>
<keyword evidence="9" id="KW-1185">Reference proteome</keyword>